<evidence type="ECO:0000256" key="1">
    <source>
        <dbReference type="ARBA" id="ARBA00004604"/>
    </source>
</evidence>
<sequence>MKRKNTSLDEEENRVSSLLFNKSKKFTENISSQENEIDVDIKPAWVDEDDHQLAADIITKVKSDGLYTQKLKQKYEVLVGTPKWAKITNQKDDSNKLTKTVGHLKKTKSRGLKKGILEIHNFPRINSKSRNEGRLITAVEFHPKLSVALVAGQSGVVSLFSIGGEDKNKLHSFQLNRWRVSAAQFDPDGTEAFITSKTSHDYYVYNLVKAEAKAVQLPQAIKRATSFRLSPNGKLLAASDTFSEIYIICAKSKELLKVLKTSTNIESLAFDHNSEKLYSYGISGEVTIWDLSTYRAINKFVDNGCVTASCMDISACGQLLATGSAEGIVNVYETQKLTTRDPLPLKVISNLTTKITNLKFNPTTEILCASSSFYPNAIKLVHIPSYHVFSNFPQRNVQQVETTSFSPNSGYMALGNNTGAAYLYRLKHYKNY</sequence>
<dbReference type="SUPFAM" id="SSF50978">
    <property type="entry name" value="WD40 repeat-like"/>
    <property type="match status" value="1"/>
</dbReference>
<gene>
    <name evidence="8" type="primary">LOC112054764</name>
</gene>
<evidence type="ECO:0000313" key="8">
    <source>
        <dbReference type="RefSeq" id="XP_023950422.2"/>
    </source>
</evidence>
<dbReference type="PANTHER" id="PTHR18359">
    <property type="entry name" value="WD-REPEAT PROTEIN-RELATED"/>
    <property type="match status" value="1"/>
</dbReference>
<keyword evidence="4" id="KW-0677">Repeat</keyword>
<dbReference type="AlphaFoldDB" id="A0A6J1NYQ7"/>
<keyword evidence="5" id="KW-0539">Nucleus</keyword>
<dbReference type="InterPro" id="IPR036322">
    <property type="entry name" value="WD40_repeat_dom_sf"/>
</dbReference>
<dbReference type="Pfam" id="PF00400">
    <property type="entry name" value="WD40"/>
    <property type="match status" value="1"/>
</dbReference>
<protein>
    <submittedName>
        <fullName evidence="8">U3 small nucleolar RNA-associated protein 18 homolog</fullName>
    </submittedName>
</protein>
<dbReference type="RefSeq" id="XP_023950422.2">
    <property type="nucleotide sequence ID" value="XM_024094654.2"/>
</dbReference>
<evidence type="ECO:0000256" key="5">
    <source>
        <dbReference type="ARBA" id="ARBA00023242"/>
    </source>
</evidence>
<evidence type="ECO:0000256" key="4">
    <source>
        <dbReference type="ARBA" id="ARBA00022737"/>
    </source>
</evidence>
<name>A0A6J1NYQ7_BICAN</name>
<dbReference type="Proteomes" id="UP001652582">
    <property type="component" value="Chromosome 12"/>
</dbReference>
<accession>A0A6J1NYQ7</accession>
<evidence type="ECO:0000313" key="7">
    <source>
        <dbReference type="Proteomes" id="UP001652582"/>
    </source>
</evidence>
<keyword evidence="2" id="KW-0698">rRNA processing</keyword>
<evidence type="ECO:0000256" key="3">
    <source>
        <dbReference type="ARBA" id="ARBA00022574"/>
    </source>
</evidence>
<dbReference type="InterPro" id="IPR045161">
    <property type="entry name" value="Utp18"/>
</dbReference>
<keyword evidence="3" id="KW-0853">WD repeat</keyword>
<dbReference type="GeneID" id="112054764"/>
<dbReference type="SMART" id="SM00320">
    <property type="entry name" value="WD40"/>
    <property type="match status" value="5"/>
</dbReference>
<dbReference type="GO" id="GO:0034388">
    <property type="term" value="C:Pwp2p-containing subcomplex of 90S preribosome"/>
    <property type="evidence" value="ECO:0007669"/>
    <property type="project" value="TreeGrafter"/>
</dbReference>
<dbReference type="OrthoDB" id="1935146at2759"/>
<proteinExistence type="inferred from homology"/>
<comment type="similarity">
    <text evidence="6">Belongs to the WD repeat UTP18 family.</text>
</comment>
<dbReference type="KEGG" id="bany:112054764"/>
<reference evidence="8" key="1">
    <citation type="submission" date="2025-08" db="UniProtKB">
        <authorList>
            <consortium name="RefSeq"/>
        </authorList>
    </citation>
    <scope>IDENTIFICATION</scope>
</reference>
<dbReference type="InterPro" id="IPR015943">
    <property type="entry name" value="WD40/YVTN_repeat-like_dom_sf"/>
</dbReference>
<dbReference type="GO" id="GO:0006364">
    <property type="term" value="P:rRNA processing"/>
    <property type="evidence" value="ECO:0007669"/>
    <property type="project" value="UniProtKB-KW"/>
</dbReference>
<dbReference type="InterPro" id="IPR001680">
    <property type="entry name" value="WD40_rpt"/>
</dbReference>
<evidence type="ECO:0000256" key="6">
    <source>
        <dbReference type="ARBA" id="ARBA00025767"/>
    </source>
</evidence>
<evidence type="ECO:0000256" key="2">
    <source>
        <dbReference type="ARBA" id="ARBA00022552"/>
    </source>
</evidence>
<keyword evidence="7" id="KW-1185">Reference proteome</keyword>
<organism evidence="7 8">
    <name type="scientific">Bicyclus anynana</name>
    <name type="common">Squinting bush brown butterfly</name>
    <dbReference type="NCBI Taxonomy" id="110368"/>
    <lineage>
        <taxon>Eukaryota</taxon>
        <taxon>Metazoa</taxon>
        <taxon>Ecdysozoa</taxon>
        <taxon>Arthropoda</taxon>
        <taxon>Hexapoda</taxon>
        <taxon>Insecta</taxon>
        <taxon>Pterygota</taxon>
        <taxon>Neoptera</taxon>
        <taxon>Endopterygota</taxon>
        <taxon>Lepidoptera</taxon>
        <taxon>Glossata</taxon>
        <taxon>Ditrysia</taxon>
        <taxon>Papilionoidea</taxon>
        <taxon>Nymphalidae</taxon>
        <taxon>Satyrinae</taxon>
        <taxon>Satyrini</taxon>
        <taxon>Mycalesina</taxon>
        <taxon>Bicyclus</taxon>
    </lineage>
</organism>
<dbReference type="GO" id="GO:0032040">
    <property type="term" value="C:small-subunit processome"/>
    <property type="evidence" value="ECO:0007669"/>
    <property type="project" value="TreeGrafter"/>
</dbReference>
<dbReference type="PANTHER" id="PTHR18359:SF0">
    <property type="entry name" value="U3 SMALL NUCLEOLAR RNA-ASSOCIATED PROTEIN 18 HOMOLOG"/>
    <property type="match status" value="1"/>
</dbReference>
<dbReference type="Gene3D" id="2.130.10.10">
    <property type="entry name" value="YVTN repeat-like/Quinoprotein amine dehydrogenase"/>
    <property type="match status" value="1"/>
</dbReference>
<comment type="subcellular location">
    <subcellularLocation>
        <location evidence="1">Nucleus</location>
        <location evidence="1">Nucleolus</location>
    </subcellularLocation>
</comment>